<dbReference type="Pfam" id="PF13098">
    <property type="entry name" value="Thioredoxin_2"/>
    <property type="match status" value="1"/>
</dbReference>
<gene>
    <name evidence="3" type="ORF">BKX93_06085</name>
</gene>
<dbReference type="Gene3D" id="3.40.30.10">
    <property type="entry name" value="Glutaredoxin"/>
    <property type="match status" value="1"/>
</dbReference>
<dbReference type="InterPro" id="IPR012336">
    <property type="entry name" value="Thioredoxin-like_fold"/>
</dbReference>
<dbReference type="STRING" id="1108595.BKX93_06085"/>
<comment type="subcellular location">
    <subcellularLocation>
        <location evidence="1">Periplasm</location>
    </subcellularLocation>
</comment>
<keyword evidence="1" id="KW-0732">Signal</keyword>
<comment type="function">
    <text evidence="1">Required for disulfide bond formation in some periplasmic proteins. Acts by transferring its disulfide bond to other proteins and is reduced in the process.</text>
</comment>
<evidence type="ECO:0000313" key="3">
    <source>
        <dbReference type="EMBL" id="AOZ49614.1"/>
    </source>
</evidence>
<evidence type="ECO:0000256" key="1">
    <source>
        <dbReference type="RuleBase" id="RU364038"/>
    </source>
</evidence>
<protein>
    <recommendedName>
        <fullName evidence="1">Thiol:disulfide interchange protein</fullName>
    </recommendedName>
</protein>
<dbReference type="RefSeq" id="WP_070979175.1">
    <property type="nucleotide sequence ID" value="NZ_CP017707.1"/>
</dbReference>
<dbReference type="InterPro" id="IPR036249">
    <property type="entry name" value="Thioredoxin-like_sf"/>
</dbReference>
<keyword evidence="1" id="KW-0676">Redox-active center</keyword>
<dbReference type="GeneID" id="68840775"/>
<dbReference type="Proteomes" id="UP000178776">
    <property type="component" value="Chromosome"/>
</dbReference>
<dbReference type="Gene3D" id="3.10.450.70">
    <property type="entry name" value="Disulphide bond isomerase, DsbC/G, N-terminal"/>
    <property type="match status" value="1"/>
</dbReference>
<dbReference type="PANTHER" id="PTHR35272:SF4">
    <property type="entry name" value="THIOL:DISULFIDE INTERCHANGE PROTEIN DSBG"/>
    <property type="match status" value="1"/>
</dbReference>
<proteinExistence type="inferred from homology"/>
<dbReference type="InterPro" id="IPR009094">
    <property type="entry name" value="DiS-bond_isomerase_DsbC/G_N_sf"/>
</dbReference>
<dbReference type="InterPro" id="IPR033954">
    <property type="entry name" value="DiS-bond_Isoase_DsbC/G"/>
</dbReference>
<sequence>MTTPCRNWLLPLLALPFSLPALAAPASPLPAPLHALEQQGYEILDRFSAPGGMTGYAALYLSRPQTIYLTADGKQAIVGAMLDSKGQAWNQAGLDKQFSQALWQQLEGSFWIADGDSKAPRVLYAFTDPNCPYCNKFWNDARPWVKAGKVQIRHIMVGIIKPDSPGKAAAILGDSNPAAAFDRHERQHASGGVKPLTAIPPAVQAKLDSNHRLMERFGAFATPMIFFKDDKEKMQKVQGAPPASSLRRILGPR</sequence>
<dbReference type="GO" id="GO:0042597">
    <property type="term" value="C:periplasmic space"/>
    <property type="evidence" value="ECO:0007669"/>
    <property type="project" value="UniProtKB-SubCell"/>
</dbReference>
<evidence type="ECO:0000313" key="4">
    <source>
        <dbReference type="Proteomes" id="UP000178776"/>
    </source>
</evidence>
<dbReference type="CDD" id="cd03020">
    <property type="entry name" value="DsbA_DsbC_DsbG"/>
    <property type="match status" value="1"/>
</dbReference>
<dbReference type="AlphaFoldDB" id="A0A1D9LEK0"/>
<dbReference type="NCBIfam" id="NF008657">
    <property type="entry name" value="PRK11657.1"/>
    <property type="match status" value="1"/>
</dbReference>
<feature type="signal peptide" evidence="1">
    <location>
        <begin position="1"/>
        <end position="23"/>
    </location>
</feature>
<dbReference type="PANTHER" id="PTHR35272">
    <property type="entry name" value="THIOL:DISULFIDE INTERCHANGE PROTEIN DSBC-RELATED"/>
    <property type="match status" value="1"/>
</dbReference>
<dbReference type="KEGG" id="cvc:BKX93_06085"/>
<comment type="similarity">
    <text evidence="1">Belongs to the thioredoxin family. DsbC subfamily.</text>
</comment>
<accession>A0A1D9LEK0</accession>
<dbReference type="SUPFAM" id="SSF52833">
    <property type="entry name" value="Thioredoxin-like"/>
    <property type="match status" value="1"/>
</dbReference>
<dbReference type="InterPro" id="IPR051470">
    <property type="entry name" value="Thiol:disulfide_interchange"/>
</dbReference>
<name>A0A1D9LEK0_9NEIS</name>
<keyword evidence="1" id="KW-0574">Periplasm</keyword>
<dbReference type="EMBL" id="CP017707">
    <property type="protein sequence ID" value="AOZ49614.1"/>
    <property type="molecule type" value="Genomic_DNA"/>
</dbReference>
<dbReference type="SUPFAM" id="SSF54423">
    <property type="entry name" value="DsbC/DsbG N-terminal domain-like"/>
    <property type="match status" value="1"/>
</dbReference>
<feature type="domain" description="Thioredoxin-like fold" evidence="2">
    <location>
        <begin position="119"/>
        <end position="250"/>
    </location>
</feature>
<feature type="chain" id="PRO_5010001570" description="Thiol:disulfide interchange protein" evidence="1">
    <location>
        <begin position="24"/>
        <end position="253"/>
    </location>
</feature>
<organism evidence="3 4">
    <name type="scientific">Chromobacterium vaccinii</name>
    <dbReference type="NCBI Taxonomy" id="1108595"/>
    <lineage>
        <taxon>Bacteria</taxon>
        <taxon>Pseudomonadati</taxon>
        <taxon>Pseudomonadota</taxon>
        <taxon>Betaproteobacteria</taxon>
        <taxon>Neisseriales</taxon>
        <taxon>Chromobacteriaceae</taxon>
        <taxon>Chromobacterium</taxon>
    </lineage>
</organism>
<reference evidence="3 4" key="1">
    <citation type="submission" date="2016-10" db="EMBL/GenBank/DDBJ databases">
        <title>Chromobacterium muskegensis sp. nov., an insecticidal bacterium isolated from Sphagnum bogs.</title>
        <authorList>
            <person name="Sparks M.E."/>
            <person name="Blackburn M.B."/>
            <person name="Gundersen-Rindal D.E."/>
            <person name="Mitchell A."/>
            <person name="Farrar R."/>
            <person name="Kuhar D."/>
        </authorList>
    </citation>
    <scope>NUCLEOTIDE SEQUENCE [LARGE SCALE GENOMIC DNA]</scope>
    <source>
        <strain evidence="3 4">21-1</strain>
    </source>
</reference>
<evidence type="ECO:0000259" key="2">
    <source>
        <dbReference type="Pfam" id="PF13098"/>
    </source>
</evidence>